<dbReference type="GO" id="GO:0005737">
    <property type="term" value="C:cytoplasm"/>
    <property type="evidence" value="ECO:0007669"/>
    <property type="project" value="TreeGrafter"/>
</dbReference>
<dbReference type="AlphaFoldDB" id="A0A382PH44"/>
<dbReference type="PANTHER" id="PTHR11557">
    <property type="entry name" value="PORPHOBILINOGEN DEAMINASE"/>
    <property type="match status" value="1"/>
</dbReference>
<dbReference type="Gene3D" id="3.40.190.10">
    <property type="entry name" value="Periplasmic binding protein-like II"/>
    <property type="match status" value="2"/>
</dbReference>
<dbReference type="SUPFAM" id="SSF53850">
    <property type="entry name" value="Periplasmic binding protein-like II"/>
    <property type="match status" value="1"/>
</dbReference>
<dbReference type="PANTHER" id="PTHR11557:SF0">
    <property type="entry name" value="PORPHOBILINOGEN DEAMINASE"/>
    <property type="match status" value="1"/>
</dbReference>
<evidence type="ECO:0000313" key="6">
    <source>
        <dbReference type="EMBL" id="SVC72546.1"/>
    </source>
</evidence>
<dbReference type="Pfam" id="PF01379">
    <property type="entry name" value="Porphobil_deam"/>
    <property type="match status" value="1"/>
</dbReference>
<feature type="non-terminal residue" evidence="6">
    <location>
        <position position="248"/>
    </location>
</feature>
<dbReference type="InterPro" id="IPR000860">
    <property type="entry name" value="HemC"/>
</dbReference>
<gene>
    <name evidence="6" type="ORF">METZ01_LOCUS325400</name>
</gene>
<reference evidence="6" key="1">
    <citation type="submission" date="2018-05" db="EMBL/GenBank/DDBJ databases">
        <authorList>
            <person name="Lanie J.A."/>
            <person name="Ng W.-L."/>
            <person name="Kazmierczak K.M."/>
            <person name="Andrzejewski T.M."/>
            <person name="Davidsen T.M."/>
            <person name="Wayne K.J."/>
            <person name="Tettelin H."/>
            <person name="Glass J.I."/>
            <person name="Rusch D."/>
            <person name="Podicherti R."/>
            <person name="Tsui H.-C.T."/>
            <person name="Winkler M.E."/>
        </authorList>
    </citation>
    <scope>NUCLEOTIDE SEQUENCE</scope>
</reference>
<dbReference type="EC" id="2.5.1.61" evidence="2"/>
<dbReference type="GO" id="GO:0004418">
    <property type="term" value="F:hydroxymethylbilane synthase activity"/>
    <property type="evidence" value="ECO:0007669"/>
    <property type="project" value="UniProtKB-EC"/>
</dbReference>
<sequence>MITTSGDASNAPYFGSIGSQGVFVREIEQALINKKIDVAVHSYKDLPTSSTSELHVVAVPARADPADTLLIRSEQADPDEGFLPIQKNATVGTASARRQIWVKHMRPDLNVTSLRGNVPTRIQKLRENRYDAILLASAGIERLQSSQLTDAPELNLADFTCVRLDPNVFVPAPAQGAIALQCRSDDAEIGRMLTPLDEPITRGAVEAERRLLSHVEGGCELAFGSFCEKKQNQSEMVAMIEKNGQILK</sequence>
<dbReference type="InterPro" id="IPR036803">
    <property type="entry name" value="Porphobilinogen_deaminase_C_sf"/>
</dbReference>
<evidence type="ECO:0000256" key="2">
    <source>
        <dbReference type="ARBA" id="ARBA00012655"/>
    </source>
</evidence>
<dbReference type="PRINTS" id="PR00151">
    <property type="entry name" value="PORPHBDMNASE"/>
</dbReference>
<dbReference type="EMBL" id="UINC01107288">
    <property type="protein sequence ID" value="SVC72546.1"/>
    <property type="molecule type" value="Genomic_DNA"/>
</dbReference>
<dbReference type="SUPFAM" id="SSF54782">
    <property type="entry name" value="Porphobilinogen deaminase (hydroxymethylbilane synthase), C-terminal domain"/>
    <property type="match status" value="1"/>
</dbReference>
<organism evidence="6">
    <name type="scientific">marine metagenome</name>
    <dbReference type="NCBI Taxonomy" id="408172"/>
    <lineage>
        <taxon>unclassified sequences</taxon>
        <taxon>metagenomes</taxon>
        <taxon>ecological metagenomes</taxon>
    </lineage>
</organism>
<name>A0A382PH44_9ZZZZ</name>
<dbReference type="GO" id="GO:0006783">
    <property type="term" value="P:heme biosynthetic process"/>
    <property type="evidence" value="ECO:0007669"/>
    <property type="project" value="TreeGrafter"/>
</dbReference>
<feature type="domain" description="Porphobilinogen deaminase N-terminal" evidence="5">
    <location>
        <begin position="2"/>
        <end position="189"/>
    </location>
</feature>
<comment type="similarity">
    <text evidence="1">Belongs to the HMBS family.</text>
</comment>
<keyword evidence="3" id="KW-0808">Transferase</keyword>
<evidence type="ECO:0000256" key="3">
    <source>
        <dbReference type="ARBA" id="ARBA00022679"/>
    </source>
</evidence>
<protein>
    <recommendedName>
        <fullName evidence="2">hydroxymethylbilane synthase</fullName>
        <ecNumber evidence="2">2.5.1.61</ecNumber>
    </recommendedName>
</protein>
<keyword evidence="4" id="KW-0627">Porphyrin biosynthesis</keyword>
<dbReference type="NCBIfam" id="TIGR00212">
    <property type="entry name" value="hemC"/>
    <property type="match status" value="1"/>
</dbReference>
<accession>A0A382PH44</accession>
<proteinExistence type="inferred from homology"/>
<evidence type="ECO:0000259" key="5">
    <source>
        <dbReference type="Pfam" id="PF01379"/>
    </source>
</evidence>
<evidence type="ECO:0000256" key="4">
    <source>
        <dbReference type="ARBA" id="ARBA00023244"/>
    </source>
</evidence>
<dbReference type="InterPro" id="IPR022417">
    <property type="entry name" value="Porphobilin_deaminase_N"/>
</dbReference>
<evidence type="ECO:0000256" key="1">
    <source>
        <dbReference type="ARBA" id="ARBA00005638"/>
    </source>
</evidence>